<feature type="domain" description="HemY N-terminal" evidence="11">
    <location>
        <begin position="27"/>
        <end position="132"/>
    </location>
</feature>
<sequence>MRKLLFLLVIMMAAGGVLGLLMRQDSGYVLIAFNGVTIETSLWVLLAAMIVTLFVMSWVKRILFITLRPSNSIAKVTDNLAQKRASRNAIRGLLELVGGNWNRAEKLLTNSADRVPYPLINYIGAAYAASEQEEHERSKSLLRSAHKSTPEAEFAIGFAQSQLQIKQEHYEGALASLLRLHKLKPKHRQVVKMLVSVYTKLKDWDALLALTPTLKKDGIFDEDNMLELERNAFLALLDKIKFRNKLGQNSKELVAEVESLWNKLDTLSQDDRMRQLYAQTLIHFGDDTKAEHFIRQSLNQKWSEKLVYEYANIQQGNVKKRLTNCEGWLKKEPASANLYLVAGRLSQTMMLWGKAKDYYEQALSLDGQSEALAELSRLLDAMGDSKASQNLMMINLNQASNQLKPLPLPSHH</sequence>
<dbReference type="AlphaFoldDB" id="A0A366CSQ9"/>
<proteinExistence type="predicted"/>
<dbReference type="EMBL" id="QNRF01000017">
    <property type="protein sequence ID" value="RBO78391.1"/>
    <property type="molecule type" value="Genomic_DNA"/>
</dbReference>
<name>A0A366CSQ9_9GAMM</name>
<keyword evidence="6 10" id="KW-0812">Transmembrane</keyword>
<keyword evidence="8 10" id="KW-0472">Membrane</keyword>
<comment type="pathway">
    <text evidence="3">Porphyrin-containing compound metabolism; protoheme biosynthesis.</text>
</comment>
<dbReference type="SUPFAM" id="SSF48452">
    <property type="entry name" value="TPR-like"/>
    <property type="match status" value="1"/>
</dbReference>
<dbReference type="Gene3D" id="1.25.40.10">
    <property type="entry name" value="Tetratricopeptide repeat domain"/>
    <property type="match status" value="2"/>
</dbReference>
<evidence type="ECO:0000256" key="1">
    <source>
        <dbReference type="ARBA" id="ARBA00002962"/>
    </source>
</evidence>
<dbReference type="InterPro" id="IPR011990">
    <property type="entry name" value="TPR-like_helical_dom_sf"/>
</dbReference>
<evidence type="ECO:0000256" key="10">
    <source>
        <dbReference type="SAM" id="Phobius"/>
    </source>
</evidence>
<evidence type="ECO:0000256" key="8">
    <source>
        <dbReference type="ARBA" id="ARBA00023136"/>
    </source>
</evidence>
<keyword evidence="9" id="KW-0627">Porphyrin biosynthesis</keyword>
<evidence type="ECO:0000256" key="4">
    <source>
        <dbReference type="ARBA" id="ARBA00022475"/>
    </source>
</evidence>
<dbReference type="GO" id="GO:0005886">
    <property type="term" value="C:plasma membrane"/>
    <property type="evidence" value="ECO:0007669"/>
    <property type="project" value="UniProtKB-SubCell"/>
</dbReference>
<evidence type="ECO:0000259" key="11">
    <source>
        <dbReference type="Pfam" id="PF07219"/>
    </source>
</evidence>
<gene>
    <name evidence="12" type="ORF">DFP76_11735</name>
</gene>
<keyword evidence="4" id="KW-1003">Cell membrane</keyword>
<accession>A0A366CSQ9</accession>
<evidence type="ECO:0000256" key="2">
    <source>
        <dbReference type="ARBA" id="ARBA00004429"/>
    </source>
</evidence>
<evidence type="ECO:0000256" key="7">
    <source>
        <dbReference type="ARBA" id="ARBA00022989"/>
    </source>
</evidence>
<evidence type="ECO:0000313" key="13">
    <source>
        <dbReference type="Proteomes" id="UP000252086"/>
    </source>
</evidence>
<evidence type="ECO:0000256" key="9">
    <source>
        <dbReference type="ARBA" id="ARBA00023244"/>
    </source>
</evidence>
<dbReference type="GO" id="GO:0006779">
    <property type="term" value="P:porphyrin-containing compound biosynthetic process"/>
    <property type="evidence" value="ECO:0007669"/>
    <property type="project" value="UniProtKB-KW"/>
</dbReference>
<dbReference type="UniPathway" id="UPA00252"/>
<evidence type="ECO:0000256" key="6">
    <source>
        <dbReference type="ARBA" id="ARBA00022692"/>
    </source>
</evidence>
<comment type="function">
    <text evidence="1">Involved in a late step of protoheme IX synthesis.</text>
</comment>
<organism evidence="12 13">
    <name type="scientific">Marinomonas aquiplantarum</name>
    <dbReference type="NCBI Taxonomy" id="491951"/>
    <lineage>
        <taxon>Bacteria</taxon>
        <taxon>Pseudomonadati</taxon>
        <taxon>Pseudomonadota</taxon>
        <taxon>Gammaproteobacteria</taxon>
        <taxon>Oceanospirillales</taxon>
        <taxon>Oceanospirillaceae</taxon>
        <taxon>Marinomonas</taxon>
    </lineage>
</organism>
<dbReference type="RefSeq" id="WP_113875881.1">
    <property type="nucleotide sequence ID" value="NZ_QNRF01000017.1"/>
</dbReference>
<feature type="transmembrane region" description="Helical" evidence="10">
    <location>
        <begin position="43"/>
        <end position="59"/>
    </location>
</feature>
<dbReference type="Pfam" id="PF07219">
    <property type="entry name" value="HemY_N"/>
    <property type="match status" value="1"/>
</dbReference>
<keyword evidence="7 10" id="KW-1133">Transmembrane helix</keyword>
<evidence type="ECO:0000256" key="3">
    <source>
        <dbReference type="ARBA" id="ARBA00004744"/>
    </source>
</evidence>
<keyword evidence="5" id="KW-0997">Cell inner membrane</keyword>
<dbReference type="InterPro" id="IPR010817">
    <property type="entry name" value="HemY_N"/>
</dbReference>
<dbReference type="OrthoDB" id="7053339at2"/>
<comment type="subcellular location">
    <subcellularLocation>
        <location evidence="2">Cell inner membrane</location>
        <topology evidence="2">Multi-pass membrane protein</topology>
    </subcellularLocation>
</comment>
<keyword evidence="13" id="KW-1185">Reference proteome</keyword>
<evidence type="ECO:0000313" key="12">
    <source>
        <dbReference type="EMBL" id="RBO78391.1"/>
    </source>
</evidence>
<dbReference type="GO" id="GO:0042168">
    <property type="term" value="P:heme metabolic process"/>
    <property type="evidence" value="ECO:0007669"/>
    <property type="project" value="InterPro"/>
</dbReference>
<protein>
    <submittedName>
        <fullName evidence="12">HemY protein</fullName>
    </submittedName>
</protein>
<comment type="caution">
    <text evidence="12">The sequence shown here is derived from an EMBL/GenBank/DDBJ whole genome shotgun (WGS) entry which is preliminary data.</text>
</comment>
<reference evidence="12 13" key="1">
    <citation type="submission" date="2018-06" db="EMBL/GenBank/DDBJ databases">
        <title>Genomic Encyclopedia of Type Strains, Phase III (KMG-III): the genomes of soil and plant-associated and newly described type strains.</title>
        <authorList>
            <person name="Whitman W."/>
        </authorList>
    </citation>
    <scope>NUCLEOTIDE SEQUENCE [LARGE SCALE GENOMIC DNA]</scope>
    <source>
        <strain evidence="12 13">CECT 7732</strain>
    </source>
</reference>
<evidence type="ECO:0000256" key="5">
    <source>
        <dbReference type="ARBA" id="ARBA00022519"/>
    </source>
</evidence>
<dbReference type="Proteomes" id="UP000252086">
    <property type="component" value="Unassembled WGS sequence"/>
</dbReference>
<dbReference type="InterPro" id="IPR005254">
    <property type="entry name" value="Heme_biosyn_assoc_TPR_pro"/>
</dbReference>
<dbReference type="NCBIfam" id="TIGR00540">
    <property type="entry name" value="TPR_hemY_coli"/>
    <property type="match status" value="1"/>
</dbReference>